<evidence type="ECO:0000313" key="2">
    <source>
        <dbReference type="Proteomes" id="UP000294684"/>
    </source>
</evidence>
<gene>
    <name evidence="1" type="ORF">CLV96_2707</name>
</gene>
<accession>A0A4V3HIY1</accession>
<evidence type="ECO:0000313" key="1">
    <source>
        <dbReference type="EMBL" id="TDY73671.1"/>
    </source>
</evidence>
<organism evidence="1 2">
    <name type="scientific">Leptospira meyeri</name>
    <dbReference type="NCBI Taxonomy" id="29508"/>
    <lineage>
        <taxon>Bacteria</taxon>
        <taxon>Pseudomonadati</taxon>
        <taxon>Spirochaetota</taxon>
        <taxon>Spirochaetia</taxon>
        <taxon>Leptospirales</taxon>
        <taxon>Leptospiraceae</taxon>
        <taxon>Leptospira</taxon>
    </lineage>
</organism>
<sequence length="48" mass="5773">MDSEIRMSPVLRLAFPVANSFLNEMEFLSIFFYSDRIFRYAFVILEFV</sequence>
<dbReference type="Proteomes" id="UP000294684">
    <property type="component" value="Unassembled WGS sequence"/>
</dbReference>
<dbReference type="AlphaFoldDB" id="A0A4V3HIY1"/>
<comment type="caution">
    <text evidence="1">The sequence shown here is derived from an EMBL/GenBank/DDBJ whole genome shotgun (WGS) entry which is preliminary data.</text>
</comment>
<protein>
    <submittedName>
        <fullName evidence="1">Uncharacterized protein</fullName>
    </submittedName>
</protein>
<proteinExistence type="predicted"/>
<reference evidence="1 2" key="1">
    <citation type="submission" date="2019-03" db="EMBL/GenBank/DDBJ databases">
        <title>Genomic Encyclopedia of Archaeal and Bacterial Type Strains, Phase II (KMG-II): from individual species to whole genera.</title>
        <authorList>
            <person name="Goeker M."/>
        </authorList>
    </citation>
    <scope>NUCLEOTIDE SEQUENCE [LARGE SCALE GENOMIC DNA]</scope>
    <source>
        <strain evidence="1 2">DSM 21537</strain>
    </source>
</reference>
<dbReference type="EMBL" id="SORO01000001">
    <property type="protein sequence ID" value="TDY73671.1"/>
    <property type="molecule type" value="Genomic_DNA"/>
</dbReference>
<keyword evidence="2" id="KW-1185">Reference proteome</keyword>
<name>A0A4V3HIY1_LEPME</name>